<dbReference type="InterPro" id="IPR015897">
    <property type="entry name" value="CHK_kinase-like"/>
</dbReference>
<protein>
    <recommendedName>
        <fullName evidence="1">Thioredoxin domain-containing protein</fullName>
    </recommendedName>
</protein>
<accession>A0A2A2J3S8</accession>
<dbReference type="InterPro" id="IPR052961">
    <property type="entry name" value="Oxido-Kinase-like_Enzymes"/>
</dbReference>
<dbReference type="Gene3D" id="3.40.30.10">
    <property type="entry name" value="Glutaredoxin"/>
    <property type="match status" value="1"/>
</dbReference>
<evidence type="ECO:0000313" key="2">
    <source>
        <dbReference type="EMBL" id="PAV56311.1"/>
    </source>
</evidence>
<dbReference type="InterPro" id="IPR013766">
    <property type="entry name" value="Thioredoxin_domain"/>
</dbReference>
<reference evidence="2 3" key="1">
    <citation type="journal article" date="2017" name="Curr. Biol.">
        <title>Genome architecture and evolution of a unichromosomal asexual nematode.</title>
        <authorList>
            <person name="Fradin H."/>
            <person name="Zegar C."/>
            <person name="Gutwein M."/>
            <person name="Lucas J."/>
            <person name="Kovtun M."/>
            <person name="Corcoran D."/>
            <person name="Baugh L.R."/>
            <person name="Kiontke K."/>
            <person name="Gunsalus K."/>
            <person name="Fitch D.H."/>
            <person name="Piano F."/>
        </authorList>
    </citation>
    <scope>NUCLEOTIDE SEQUENCE [LARGE SCALE GENOMIC DNA]</scope>
    <source>
        <strain evidence="2">PF1309</strain>
    </source>
</reference>
<proteinExistence type="predicted"/>
<dbReference type="InterPro" id="IPR011009">
    <property type="entry name" value="Kinase-like_dom_sf"/>
</dbReference>
<dbReference type="PANTHER" id="PTHR23020">
    <property type="entry name" value="UNCHARACTERIZED NUCLEAR HORMONE RECEPTOR-RELATED"/>
    <property type="match status" value="1"/>
</dbReference>
<dbReference type="InterPro" id="IPR036249">
    <property type="entry name" value="Thioredoxin-like_sf"/>
</dbReference>
<sequence length="550" mass="62143">MAEQFSGQPLLRHDGSTVDGGDALKGKKVVGLLFSAMWCPSCKQFLPKIKKFYNEMQEAGKSFEIVLVSRDKEEDHMLEYLKEYNGNWLAIPFGDERIQEYLKKYEVPTIPAFKIIKSGGTLAVDKARFDVQDKAKEIGNLAKMSTLLNTEVTLDDVNHLTEKKILARLGPETGIKPIGAMGLQSVLGLIDPKWKTARGERNSTLPKSFVLKIASPTGMLNAFSEDISSFPAEHMEAMKQCVDGFVAYLRPCHNTEVVFYEKVKEYHIDLPQIPKYYFGKPFEGESNKAFLAMEDLTKYQVFSPITNLTKDQVEQSLTALAQLQAKMMKLSDKDKTGFPHRDLSGLYGVLPDFALQLQNGIAAMIPHPAIAPLTKKLAEILPNIIKPEEIDKLPEKLGFEKVFVHGDFWPANLMWNCQDGETKLAKLIDFQMSYYGLAVCDIARLLNTSVDVESRRKNWKGFLEFYHSAFEKSLEKDQQMPFSVEQLEKTYQIVYPRITAYLLPAMLAVLKNAMKMPDSPQKAEAMGNLFGKFIAIYEDIISMHEASKNL</sequence>
<dbReference type="Pfam" id="PF07914">
    <property type="entry name" value="DUF1679"/>
    <property type="match status" value="1"/>
</dbReference>
<dbReference type="SMART" id="SM00587">
    <property type="entry name" value="CHK"/>
    <property type="match status" value="1"/>
</dbReference>
<keyword evidence="3" id="KW-1185">Reference proteome</keyword>
<evidence type="ECO:0000313" key="3">
    <source>
        <dbReference type="Proteomes" id="UP000218231"/>
    </source>
</evidence>
<feature type="domain" description="Thioredoxin" evidence="1">
    <location>
        <begin position="1"/>
        <end position="170"/>
    </location>
</feature>
<dbReference type="InterPro" id="IPR012877">
    <property type="entry name" value="Dhs-27"/>
</dbReference>
<dbReference type="EMBL" id="LIAE01010710">
    <property type="protein sequence ID" value="PAV56311.1"/>
    <property type="molecule type" value="Genomic_DNA"/>
</dbReference>
<dbReference type="Gene3D" id="3.90.1200.10">
    <property type="match status" value="1"/>
</dbReference>
<dbReference type="AlphaFoldDB" id="A0A2A2J3S8"/>
<dbReference type="PANTHER" id="PTHR23020:SF15">
    <property type="entry name" value="CHK KINASE-LIKE DOMAIN-CONTAINING PROTEIN"/>
    <property type="match status" value="1"/>
</dbReference>
<name>A0A2A2J3S8_9BILA</name>
<dbReference type="SUPFAM" id="SSF52833">
    <property type="entry name" value="Thioredoxin-like"/>
    <property type="match status" value="1"/>
</dbReference>
<organism evidence="2 3">
    <name type="scientific">Diploscapter pachys</name>
    <dbReference type="NCBI Taxonomy" id="2018661"/>
    <lineage>
        <taxon>Eukaryota</taxon>
        <taxon>Metazoa</taxon>
        <taxon>Ecdysozoa</taxon>
        <taxon>Nematoda</taxon>
        <taxon>Chromadorea</taxon>
        <taxon>Rhabditida</taxon>
        <taxon>Rhabditina</taxon>
        <taxon>Rhabditomorpha</taxon>
        <taxon>Rhabditoidea</taxon>
        <taxon>Rhabditidae</taxon>
        <taxon>Diploscapter</taxon>
    </lineage>
</organism>
<dbReference type="PROSITE" id="PS51352">
    <property type="entry name" value="THIOREDOXIN_2"/>
    <property type="match status" value="1"/>
</dbReference>
<dbReference type="Pfam" id="PF13905">
    <property type="entry name" value="Thioredoxin_8"/>
    <property type="match status" value="1"/>
</dbReference>
<dbReference type="CDD" id="cd02964">
    <property type="entry name" value="TryX_like_family"/>
    <property type="match status" value="1"/>
</dbReference>
<comment type="caution">
    <text evidence="2">The sequence shown here is derived from an EMBL/GenBank/DDBJ whole genome shotgun (WGS) entry which is preliminary data.</text>
</comment>
<gene>
    <name evidence="2" type="ORF">WR25_15729</name>
</gene>
<evidence type="ECO:0000259" key="1">
    <source>
        <dbReference type="PROSITE" id="PS51352"/>
    </source>
</evidence>
<dbReference type="OrthoDB" id="5777157at2759"/>
<dbReference type="Proteomes" id="UP000218231">
    <property type="component" value="Unassembled WGS sequence"/>
</dbReference>
<dbReference type="InterPro" id="IPR012336">
    <property type="entry name" value="Thioredoxin-like_fold"/>
</dbReference>
<dbReference type="SUPFAM" id="SSF56112">
    <property type="entry name" value="Protein kinase-like (PK-like)"/>
    <property type="match status" value="1"/>
</dbReference>